<reference evidence="2 3" key="1">
    <citation type="journal article" date="2015" name="Int. J. Syst. Evol. Microbiol.">
        <title>Sporolactobacillus shoreae sp. nov. and Sporolactobacillus spathodeae sp. nov., two spore-forming lactic acid bacteria isolated from tree barks in Thailand.</title>
        <authorList>
            <person name="Thamacharoensuk T."/>
            <person name="Kitahara M."/>
            <person name="Ohkuma M."/>
            <person name="Thongchul N."/>
            <person name="Tanasupawat S."/>
        </authorList>
    </citation>
    <scope>NUCLEOTIDE SEQUENCE [LARGE SCALE GENOMIC DNA]</scope>
    <source>
        <strain evidence="2 3">BK92</strain>
    </source>
</reference>
<dbReference type="Proteomes" id="UP000298347">
    <property type="component" value="Unassembled WGS sequence"/>
</dbReference>
<dbReference type="RefSeq" id="WP_135349541.1">
    <property type="nucleotide sequence ID" value="NZ_SRJD01000021.1"/>
</dbReference>
<keyword evidence="1" id="KW-1133">Transmembrane helix</keyword>
<accession>A0A4Z0GIR3</accession>
<organism evidence="2 3">
    <name type="scientific">Sporolactobacillus shoreae</name>
    <dbReference type="NCBI Taxonomy" id="1465501"/>
    <lineage>
        <taxon>Bacteria</taxon>
        <taxon>Bacillati</taxon>
        <taxon>Bacillota</taxon>
        <taxon>Bacilli</taxon>
        <taxon>Bacillales</taxon>
        <taxon>Sporolactobacillaceae</taxon>
        <taxon>Sporolactobacillus</taxon>
    </lineage>
</organism>
<sequence length="92" mass="9818">MAGLILALLFWLAGFGLLAAGYVFTVKLKSAGKHLLEHADHEKGKDNSASIAMTIEGKILEYIPLYLIHMATGVAGSLLIAMGFVALAFYAH</sequence>
<evidence type="ECO:0000256" key="1">
    <source>
        <dbReference type="SAM" id="Phobius"/>
    </source>
</evidence>
<dbReference type="EMBL" id="SRJD01000021">
    <property type="protein sequence ID" value="TGA96645.1"/>
    <property type="molecule type" value="Genomic_DNA"/>
</dbReference>
<evidence type="ECO:0008006" key="4">
    <source>
        <dbReference type="Google" id="ProtNLM"/>
    </source>
</evidence>
<comment type="caution">
    <text evidence="2">The sequence shown here is derived from an EMBL/GenBank/DDBJ whole genome shotgun (WGS) entry which is preliminary data.</text>
</comment>
<dbReference type="OrthoDB" id="2925158at2"/>
<keyword evidence="3" id="KW-1185">Reference proteome</keyword>
<dbReference type="AlphaFoldDB" id="A0A4Z0GIR3"/>
<feature type="transmembrane region" description="Helical" evidence="1">
    <location>
        <begin position="66"/>
        <end position="91"/>
    </location>
</feature>
<name>A0A4Z0GIR3_9BACL</name>
<proteinExistence type="predicted"/>
<evidence type="ECO:0000313" key="3">
    <source>
        <dbReference type="Proteomes" id="UP000298347"/>
    </source>
</evidence>
<keyword evidence="1" id="KW-0812">Transmembrane</keyword>
<gene>
    <name evidence="2" type="ORF">E4665_14650</name>
</gene>
<protein>
    <recommendedName>
        <fullName evidence="4">DUF3899 domain-containing protein</fullName>
    </recommendedName>
</protein>
<evidence type="ECO:0000313" key="2">
    <source>
        <dbReference type="EMBL" id="TGA96645.1"/>
    </source>
</evidence>
<keyword evidence="1" id="KW-0472">Membrane</keyword>